<name>A0A087VXQ2_ECHMU</name>
<sequence length="317" mass="35353">MTVPSVHLLDILGGRKLSSFLLFEDSFPLVSCFSIWPTLCKRLCEQYTCLIVRSELPGSQLPSQLPSTIQKIDFWDFPCALDCLKEVGNRVSTAPPDSPLWVIFFENMDAFLMDCPPDHEIGNWASLIFSHLLSFATNHSIASVICSLNIYKAPNGEITWSSEQVRDIFESYATTCVRLTPTDNRNILEADFWHRRTLDSICKSVRLISTLAPHNKPAVSGLCQITLDPKTRIIVSCSASTVIEKVKEPESLPTSTFKLTASQTEIEAKQKVVLPYHAAINTSVDPSTLPPPESTIDYVPDAFDDIDEDDPDDDLDI</sequence>
<dbReference type="EMBL" id="LN902843">
    <property type="protein sequence ID" value="CDI96932.1"/>
    <property type="molecule type" value="Genomic_DNA"/>
</dbReference>
<dbReference type="GO" id="GO:0002098">
    <property type="term" value="P:tRNA wobble uridine modification"/>
    <property type="evidence" value="ECO:0007669"/>
    <property type="project" value="InterPro"/>
</dbReference>
<evidence type="ECO:0000256" key="5">
    <source>
        <dbReference type="ARBA" id="ARBA00020264"/>
    </source>
</evidence>
<proteinExistence type="inferred from homology"/>
<reference evidence="10" key="1">
    <citation type="journal article" date="2013" name="Nature">
        <title>The genomes of four tapeworm species reveal adaptations to parasitism.</title>
        <authorList>
            <person name="Tsai I.J."/>
            <person name="Zarowiecki M."/>
            <person name="Holroyd N."/>
            <person name="Garciarrubio A."/>
            <person name="Sanchez-Flores A."/>
            <person name="Brooks K.L."/>
            <person name="Tracey A."/>
            <person name="Bobes R.J."/>
            <person name="Fragoso G."/>
            <person name="Sciutto E."/>
            <person name="Aslett M."/>
            <person name="Beasley H."/>
            <person name="Bennett H.M."/>
            <person name="Cai J."/>
            <person name="Camicia F."/>
            <person name="Clark R."/>
            <person name="Cucher M."/>
            <person name="De Silva N."/>
            <person name="Day T.A."/>
            <person name="Deplazes P."/>
            <person name="Estrada K."/>
            <person name="Fernandez C."/>
            <person name="Holland P.W."/>
            <person name="Hou J."/>
            <person name="Hu S."/>
            <person name="Huckvale T."/>
            <person name="Hung S.S."/>
            <person name="Kamenetzky L."/>
            <person name="Keane J.A."/>
            <person name="Kiss F."/>
            <person name="Koziol U."/>
            <person name="Lambert O."/>
            <person name="Liu K."/>
            <person name="Luo X."/>
            <person name="Luo Y."/>
            <person name="Macchiaroli N."/>
            <person name="Nichol S."/>
            <person name="Paps J."/>
            <person name="Parkinson J."/>
            <person name="Pouchkina-Stantcheva N."/>
            <person name="Riddiford N."/>
            <person name="Rosenzvit M."/>
            <person name="Salinas G."/>
            <person name="Wasmuth J.D."/>
            <person name="Zamanian M."/>
            <person name="Zheng Y."/>
            <person name="Cai X."/>
            <person name="Soberon X."/>
            <person name="Olson P.D."/>
            <person name="Laclette J.P."/>
            <person name="Brehm K."/>
            <person name="Berriman M."/>
            <person name="Garciarrubio A."/>
            <person name="Bobes R.J."/>
            <person name="Fragoso G."/>
            <person name="Sanchez-Flores A."/>
            <person name="Estrada K."/>
            <person name="Cevallos M.A."/>
            <person name="Morett E."/>
            <person name="Gonzalez V."/>
            <person name="Portillo T."/>
            <person name="Ochoa-Leyva A."/>
            <person name="Jose M.V."/>
            <person name="Sciutto E."/>
            <person name="Landa A."/>
            <person name="Jimenez L."/>
            <person name="Valdes V."/>
            <person name="Carrero J.C."/>
            <person name="Larralde C."/>
            <person name="Morales-Montor J."/>
            <person name="Limon-Lason J."/>
            <person name="Soberon X."/>
            <person name="Laclette J.P."/>
        </authorList>
    </citation>
    <scope>NUCLEOTIDE SEQUENCE [LARGE SCALE GENOMIC DNA]</scope>
</reference>
<evidence type="ECO:0000313" key="10">
    <source>
        <dbReference type="EMBL" id="CDI96932.1"/>
    </source>
</evidence>
<dbReference type="GO" id="GO:0005634">
    <property type="term" value="C:nucleus"/>
    <property type="evidence" value="ECO:0007669"/>
    <property type="project" value="UniProtKB-SubCell"/>
</dbReference>
<evidence type="ECO:0000313" key="11">
    <source>
        <dbReference type="Proteomes" id="UP000017246"/>
    </source>
</evidence>
<keyword evidence="7" id="KW-0819">tRNA processing</keyword>
<dbReference type="AlphaFoldDB" id="A0A087VXQ2"/>
<keyword evidence="6" id="KW-0963">Cytoplasm</keyword>
<evidence type="ECO:0000256" key="2">
    <source>
        <dbReference type="ARBA" id="ARBA00004496"/>
    </source>
</evidence>
<evidence type="ECO:0000256" key="9">
    <source>
        <dbReference type="SAM" id="MobiDB-lite"/>
    </source>
</evidence>
<evidence type="ECO:0000256" key="7">
    <source>
        <dbReference type="ARBA" id="ARBA00022694"/>
    </source>
</evidence>
<dbReference type="GO" id="GO:0033588">
    <property type="term" value="C:elongator holoenzyme complex"/>
    <property type="evidence" value="ECO:0007669"/>
    <property type="project" value="InterPro"/>
</dbReference>
<keyword evidence="8" id="KW-0539">Nucleus</keyword>
<feature type="compositionally biased region" description="Acidic residues" evidence="9">
    <location>
        <begin position="302"/>
        <end position="317"/>
    </location>
</feature>
<evidence type="ECO:0000256" key="4">
    <source>
        <dbReference type="ARBA" id="ARBA00009567"/>
    </source>
</evidence>
<gene>
    <name evidence="10" type="ORF">EmuJ_000066300</name>
</gene>
<evidence type="ECO:0000256" key="8">
    <source>
        <dbReference type="ARBA" id="ARBA00023242"/>
    </source>
</evidence>
<comment type="pathway">
    <text evidence="3">tRNA modification; 5-methoxycarbonylmethyl-2-thiouridine-tRNA biosynthesis.</text>
</comment>
<organism evidence="10 11">
    <name type="scientific">Echinococcus multilocularis</name>
    <name type="common">Fox tapeworm</name>
    <dbReference type="NCBI Taxonomy" id="6211"/>
    <lineage>
        <taxon>Eukaryota</taxon>
        <taxon>Metazoa</taxon>
        <taxon>Spiralia</taxon>
        <taxon>Lophotrochozoa</taxon>
        <taxon>Platyhelminthes</taxon>
        <taxon>Cestoda</taxon>
        <taxon>Eucestoda</taxon>
        <taxon>Cyclophyllidea</taxon>
        <taxon>Taeniidae</taxon>
        <taxon>Echinococcus</taxon>
    </lineage>
</organism>
<dbReference type="PANTHER" id="PTHR15641:SF1">
    <property type="entry name" value="ELONGATOR COMPLEX PROTEIN 5"/>
    <property type="match status" value="1"/>
</dbReference>
<accession>A0A087VXQ2</accession>
<evidence type="ECO:0000256" key="1">
    <source>
        <dbReference type="ARBA" id="ARBA00004123"/>
    </source>
</evidence>
<dbReference type="GO" id="GO:0000049">
    <property type="term" value="F:tRNA binding"/>
    <property type="evidence" value="ECO:0007669"/>
    <property type="project" value="TreeGrafter"/>
</dbReference>
<evidence type="ECO:0000256" key="3">
    <source>
        <dbReference type="ARBA" id="ARBA00005043"/>
    </source>
</evidence>
<comment type="similarity">
    <text evidence="4">Belongs to the ELP5 family.</text>
</comment>
<dbReference type="GO" id="GO:0005829">
    <property type="term" value="C:cytosol"/>
    <property type="evidence" value="ECO:0007669"/>
    <property type="project" value="TreeGrafter"/>
</dbReference>
<reference evidence="10" key="2">
    <citation type="submission" date="2015-11" db="EMBL/GenBank/DDBJ databases">
        <authorList>
            <person name="Zhang Y."/>
            <person name="Guo Z."/>
        </authorList>
    </citation>
    <scope>NUCLEOTIDE SEQUENCE</scope>
</reference>
<dbReference type="PANTHER" id="PTHR15641">
    <property type="entry name" value="ELONGATOR COMPLEX PROTEIN 5"/>
    <property type="match status" value="1"/>
</dbReference>
<feature type="region of interest" description="Disordered" evidence="9">
    <location>
        <begin position="284"/>
        <end position="317"/>
    </location>
</feature>
<dbReference type="InterPro" id="IPR019519">
    <property type="entry name" value="Elp5"/>
</dbReference>
<dbReference type="eggNOG" id="ENOG502SDSR">
    <property type="taxonomic scope" value="Eukaryota"/>
</dbReference>
<protein>
    <recommendedName>
        <fullName evidence="5">Elongator complex protein 5</fullName>
    </recommendedName>
</protein>
<dbReference type="OMA" id="ILEADFW"/>
<dbReference type="Proteomes" id="UP000017246">
    <property type="component" value="Unassembled WGS sequence"/>
</dbReference>
<dbReference type="OrthoDB" id="6256737at2759"/>
<keyword evidence="11" id="KW-1185">Reference proteome</keyword>
<comment type="subcellular location">
    <subcellularLocation>
        <location evidence="2">Cytoplasm</location>
    </subcellularLocation>
    <subcellularLocation>
        <location evidence="1">Nucleus</location>
    </subcellularLocation>
</comment>
<dbReference type="UniPathway" id="UPA00988"/>
<evidence type="ECO:0000256" key="6">
    <source>
        <dbReference type="ARBA" id="ARBA00022490"/>
    </source>
</evidence>
<dbReference type="STRING" id="6211.A0A087VXQ2"/>